<sequence>MFYPAHLTPTFQRYNGMSASCRAVAIHLQRDEADLASEARISKGGLRKWLDDSELKIVRPTNGFAGRAQN</sequence>
<dbReference type="AlphaFoldDB" id="A0A0D0E1B3"/>
<reference evidence="1 2" key="1">
    <citation type="submission" date="2014-04" db="EMBL/GenBank/DDBJ databases">
        <authorList>
            <consortium name="DOE Joint Genome Institute"/>
            <person name="Kuo A."/>
            <person name="Kohler A."/>
            <person name="Jargeat P."/>
            <person name="Nagy L.G."/>
            <person name="Floudas D."/>
            <person name="Copeland A."/>
            <person name="Barry K.W."/>
            <person name="Cichocki N."/>
            <person name="Veneault-Fourrey C."/>
            <person name="LaButti K."/>
            <person name="Lindquist E.A."/>
            <person name="Lipzen A."/>
            <person name="Lundell T."/>
            <person name="Morin E."/>
            <person name="Murat C."/>
            <person name="Sun H."/>
            <person name="Tunlid A."/>
            <person name="Henrissat B."/>
            <person name="Grigoriev I.V."/>
            <person name="Hibbett D.S."/>
            <person name="Martin F."/>
            <person name="Nordberg H.P."/>
            <person name="Cantor M.N."/>
            <person name="Hua S.X."/>
        </authorList>
    </citation>
    <scope>NUCLEOTIDE SEQUENCE [LARGE SCALE GENOMIC DNA]</scope>
    <source>
        <strain evidence="1 2">Ve08.2h10</strain>
    </source>
</reference>
<accession>A0A0D0E1B3</accession>
<evidence type="ECO:0000313" key="1">
    <source>
        <dbReference type="EMBL" id="KIK94014.1"/>
    </source>
</evidence>
<dbReference type="EMBL" id="KN825136">
    <property type="protein sequence ID" value="KIK94014.1"/>
    <property type="molecule type" value="Genomic_DNA"/>
</dbReference>
<gene>
    <name evidence="1" type="ORF">PAXRUDRAFT_828429</name>
</gene>
<dbReference type="Proteomes" id="UP000054538">
    <property type="component" value="Unassembled WGS sequence"/>
</dbReference>
<dbReference type="HOGENOM" id="CLU_2758532_0_0_1"/>
<evidence type="ECO:0000313" key="2">
    <source>
        <dbReference type="Proteomes" id="UP000054538"/>
    </source>
</evidence>
<organism evidence="1 2">
    <name type="scientific">Paxillus rubicundulus Ve08.2h10</name>
    <dbReference type="NCBI Taxonomy" id="930991"/>
    <lineage>
        <taxon>Eukaryota</taxon>
        <taxon>Fungi</taxon>
        <taxon>Dikarya</taxon>
        <taxon>Basidiomycota</taxon>
        <taxon>Agaricomycotina</taxon>
        <taxon>Agaricomycetes</taxon>
        <taxon>Agaricomycetidae</taxon>
        <taxon>Boletales</taxon>
        <taxon>Paxilineae</taxon>
        <taxon>Paxillaceae</taxon>
        <taxon>Paxillus</taxon>
    </lineage>
</organism>
<proteinExistence type="predicted"/>
<name>A0A0D0E1B3_9AGAM</name>
<keyword evidence="2" id="KW-1185">Reference proteome</keyword>
<reference evidence="2" key="2">
    <citation type="submission" date="2015-01" db="EMBL/GenBank/DDBJ databases">
        <title>Evolutionary Origins and Diversification of the Mycorrhizal Mutualists.</title>
        <authorList>
            <consortium name="DOE Joint Genome Institute"/>
            <consortium name="Mycorrhizal Genomics Consortium"/>
            <person name="Kohler A."/>
            <person name="Kuo A."/>
            <person name="Nagy L.G."/>
            <person name="Floudas D."/>
            <person name="Copeland A."/>
            <person name="Barry K.W."/>
            <person name="Cichocki N."/>
            <person name="Veneault-Fourrey C."/>
            <person name="LaButti K."/>
            <person name="Lindquist E.A."/>
            <person name="Lipzen A."/>
            <person name="Lundell T."/>
            <person name="Morin E."/>
            <person name="Murat C."/>
            <person name="Riley R."/>
            <person name="Ohm R."/>
            <person name="Sun H."/>
            <person name="Tunlid A."/>
            <person name="Henrissat B."/>
            <person name="Grigoriev I.V."/>
            <person name="Hibbett D.S."/>
            <person name="Martin F."/>
        </authorList>
    </citation>
    <scope>NUCLEOTIDE SEQUENCE [LARGE SCALE GENOMIC DNA]</scope>
    <source>
        <strain evidence="2">Ve08.2h10</strain>
    </source>
</reference>
<protein>
    <submittedName>
        <fullName evidence="1">Uncharacterized protein</fullName>
    </submittedName>
</protein>
<dbReference type="InParanoid" id="A0A0D0E1B3"/>